<feature type="region of interest" description="Disordered" evidence="1">
    <location>
        <begin position="1"/>
        <end position="165"/>
    </location>
</feature>
<name>A0A918Y238_9ACTN</name>
<accession>A0A918Y238</accession>
<feature type="compositionally biased region" description="Low complexity" evidence="1">
    <location>
        <begin position="14"/>
        <end position="31"/>
    </location>
</feature>
<proteinExistence type="predicted"/>
<comment type="caution">
    <text evidence="2">The sequence shown here is derived from an EMBL/GenBank/DDBJ whole genome shotgun (WGS) entry which is preliminary data.</text>
</comment>
<protein>
    <submittedName>
        <fullName evidence="2">Uncharacterized protein</fullName>
    </submittedName>
</protein>
<dbReference type="Proteomes" id="UP000608955">
    <property type="component" value="Unassembled WGS sequence"/>
</dbReference>
<evidence type="ECO:0000313" key="2">
    <source>
        <dbReference type="EMBL" id="GHD87326.1"/>
    </source>
</evidence>
<reference evidence="2" key="2">
    <citation type="submission" date="2020-09" db="EMBL/GenBank/DDBJ databases">
        <authorList>
            <person name="Sun Q."/>
            <person name="Ohkuma M."/>
        </authorList>
    </citation>
    <scope>NUCLEOTIDE SEQUENCE</scope>
    <source>
        <strain evidence="2">JCM 4654</strain>
    </source>
</reference>
<dbReference type="EMBL" id="BMVF01000004">
    <property type="protein sequence ID" value="GHD87326.1"/>
    <property type="molecule type" value="Genomic_DNA"/>
</dbReference>
<evidence type="ECO:0000256" key="1">
    <source>
        <dbReference type="SAM" id="MobiDB-lite"/>
    </source>
</evidence>
<keyword evidence="3" id="KW-1185">Reference proteome</keyword>
<evidence type="ECO:0000313" key="3">
    <source>
        <dbReference type="Proteomes" id="UP000608955"/>
    </source>
</evidence>
<gene>
    <name evidence="2" type="ORF">GCM10010508_19010</name>
</gene>
<organism evidence="2 3">
    <name type="scientific">Streptomyces naganishii JCM 4654</name>
    <dbReference type="NCBI Taxonomy" id="1306179"/>
    <lineage>
        <taxon>Bacteria</taxon>
        <taxon>Bacillati</taxon>
        <taxon>Actinomycetota</taxon>
        <taxon>Actinomycetes</taxon>
        <taxon>Kitasatosporales</taxon>
        <taxon>Streptomycetaceae</taxon>
        <taxon>Streptomyces</taxon>
    </lineage>
</organism>
<dbReference type="AlphaFoldDB" id="A0A918Y238"/>
<reference evidence="2" key="1">
    <citation type="journal article" date="2014" name="Int. J. Syst. Evol. Microbiol.">
        <title>Complete genome sequence of Corynebacterium casei LMG S-19264T (=DSM 44701T), isolated from a smear-ripened cheese.</title>
        <authorList>
            <consortium name="US DOE Joint Genome Institute (JGI-PGF)"/>
            <person name="Walter F."/>
            <person name="Albersmeier A."/>
            <person name="Kalinowski J."/>
            <person name="Ruckert C."/>
        </authorList>
    </citation>
    <scope>NUCLEOTIDE SEQUENCE</scope>
    <source>
        <strain evidence="2">JCM 4654</strain>
    </source>
</reference>
<sequence>MGEGRTRAAGGSGRPLAAGRRPPRCAGAGRAEQVVPGGAGDDDTLYAGRRADSGGAIQWTDPAERSSGPTRRTDPADRPGGPSRWARPSTAVGEDDPGEHAQVVGVRDQEDRGGSFEPGARAGAGGHESARAQLDAGPLDPPPLRLEGRPHQHVEAGGARRQPGG</sequence>